<accession>A0ABT4W2E8</accession>
<dbReference type="InterPro" id="IPR027417">
    <property type="entry name" value="P-loop_NTPase"/>
</dbReference>
<gene>
    <name evidence="1" type="ORF">O2N63_11225</name>
</gene>
<evidence type="ECO:0000313" key="2">
    <source>
        <dbReference type="Proteomes" id="UP001528040"/>
    </source>
</evidence>
<dbReference type="SUPFAM" id="SSF52540">
    <property type="entry name" value="P-loop containing nucleoside triphosphate hydrolases"/>
    <property type="match status" value="1"/>
</dbReference>
<reference evidence="1 2" key="1">
    <citation type="submission" date="2023-01" db="EMBL/GenBank/DDBJ databases">
        <authorList>
            <person name="Yoon J.-W."/>
        </authorList>
    </citation>
    <scope>NUCLEOTIDE SEQUENCE [LARGE SCALE GENOMIC DNA]</scope>
    <source>
        <strain evidence="1 2">KMU-50</strain>
    </source>
</reference>
<proteinExistence type="predicted"/>
<name>A0ABT4W2E8_9RHOB</name>
<evidence type="ECO:0000313" key="1">
    <source>
        <dbReference type="EMBL" id="MDA5094656.1"/>
    </source>
</evidence>
<dbReference type="Proteomes" id="UP001528040">
    <property type="component" value="Unassembled WGS sequence"/>
</dbReference>
<dbReference type="RefSeq" id="WP_271054361.1">
    <property type="nucleotide sequence ID" value="NZ_JAQIIO010000005.1"/>
</dbReference>
<protein>
    <submittedName>
        <fullName evidence="1">Uncharacterized protein</fullName>
    </submittedName>
</protein>
<dbReference type="EMBL" id="JAQIIO010000005">
    <property type="protein sequence ID" value="MDA5094656.1"/>
    <property type="molecule type" value="Genomic_DNA"/>
</dbReference>
<keyword evidence="2" id="KW-1185">Reference proteome</keyword>
<organism evidence="1 2">
    <name type="scientific">Aliiroseovarius salicola</name>
    <dbReference type="NCBI Taxonomy" id="3009082"/>
    <lineage>
        <taxon>Bacteria</taxon>
        <taxon>Pseudomonadati</taxon>
        <taxon>Pseudomonadota</taxon>
        <taxon>Alphaproteobacteria</taxon>
        <taxon>Rhodobacterales</taxon>
        <taxon>Paracoccaceae</taxon>
        <taxon>Aliiroseovarius</taxon>
    </lineage>
</organism>
<comment type="caution">
    <text evidence="1">The sequence shown here is derived from an EMBL/GenBank/DDBJ whole genome shotgun (WGS) entry which is preliminary data.</text>
</comment>
<dbReference type="Gene3D" id="3.40.50.300">
    <property type="entry name" value="P-loop containing nucleotide triphosphate hydrolases"/>
    <property type="match status" value="1"/>
</dbReference>
<sequence>MSASWTDMPIETLSPTTPELVEGENVISTATYTYQILQELEAEGIRFCHWKSNIRLADTLAGREDIDLLVDRRDAVDFLSELSKHDFKLAKSRFGTDHPGIFHALGLDEALGEVVDVHAHHWVLSGDSFVKNFRFPVVEPLLEGRQRFLGVPVPSPEAEYLLFVLRIVLKSVAPVEILKANLKYGIVVDEINWLRTRADREGVEALRAEWFPSVSENLFREAEEAVAAKNAMARRFGVGVRVAWQLRNIRRLGSALSLLSHVRRLAAYTLARFQKRKDRVLHSGGLIIALVGPKATGKSTLSNALAKRLGRHLDVIRIHAGKPPVTVIGFLPRLLLPIARRLLPHERLREYEKPERRKKKRYSIFYILRMTLLAYERRSLLRKALRYATRGTIVISDRYPSDQAGAIDSNRFDSEAIAQEGSAFKRYLMKLEKRMYQDVPKPDLVLRLQAPIEVALQRDGTRQKTGGPDANSVRRRWSLEQDIHYAGIPVVAINTAQSIEDTSVDAMKAVWGAM</sequence>